<keyword evidence="5 7" id="KW-0472">Membrane</keyword>
<organism evidence="9 10">
    <name type="scientific">Sediminitomix flava</name>
    <dbReference type="NCBI Taxonomy" id="379075"/>
    <lineage>
        <taxon>Bacteria</taxon>
        <taxon>Pseudomonadati</taxon>
        <taxon>Bacteroidota</taxon>
        <taxon>Cytophagia</taxon>
        <taxon>Cytophagales</taxon>
        <taxon>Flammeovirgaceae</taxon>
        <taxon>Sediminitomix</taxon>
    </lineage>
</organism>
<proteinExistence type="inferred from homology"/>
<dbReference type="Gene3D" id="2.170.130.10">
    <property type="entry name" value="TonB-dependent receptor, plug domain"/>
    <property type="match status" value="1"/>
</dbReference>
<keyword evidence="3 7" id="KW-1134">Transmembrane beta strand</keyword>
<evidence type="ECO:0000256" key="1">
    <source>
        <dbReference type="ARBA" id="ARBA00004571"/>
    </source>
</evidence>
<dbReference type="Gene3D" id="2.60.40.1120">
    <property type="entry name" value="Carboxypeptidase-like, regulatory domain"/>
    <property type="match status" value="1"/>
</dbReference>
<evidence type="ECO:0000256" key="5">
    <source>
        <dbReference type="ARBA" id="ARBA00023136"/>
    </source>
</evidence>
<dbReference type="Gene3D" id="2.40.170.20">
    <property type="entry name" value="TonB-dependent receptor, beta-barrel domain"/>
    <property type="match status" value="1"/>
</dbReference>
<sequence>MTLLSLSVLSIAQERSVSGSVKDASGEPLPGAVVKVKGLSLGAVADFEGKFLMTVPTEATDLVVSLIGYKTQEVSIGNQSIFNFTLEEDAKQLEEVVVTGYSTIDRKKLTGSVSTVSAASIEQVPIASFDQVLQGQTPGLYVNAGSGQPGASATILIRGVGSLGGGNDPLIILDGVPIEADQFATLNANDFESVNTLKDAQATAQYGSRGSNGVIVITTKKGTTGKPKVTYRYLMGASQASEWGVELMDTDEALSYEEMIQNGPGWTLSPNNPGRPTEEEIWDPNNSAYGGIRQLAGNIASNPRTADEILTALKGVNTNWRDIVTQTAPMESHELNISGGNEQTRYYVSGNYFSQEGIAIGSGLERGTLRFNVDNEVSQYFRTGISTNLGYSKSNFIASEGLSTWNPFVLAAMNKPYVPVRSEVTGDYAYGAFTGRNPIEIIDNYTENKEEKKVVGSFYAEAEPLDGLKAKTRVGLDYRESVYKYITSPLAPALSAEGGSYDYRNRTNLLYNFVNTLDYSRTFNEVHDVSVTVGTEFIKQAYQGFNWVGYGLNAKLPDTPAAIPDANSANPPEVSGFQRYNSLMSYFGFLNYSYNGKYNFSSTFRRDGSSKFGANNRWANFWSVGGSWNVSDEDFLSNSSVVSLLRLKMSYGTVGNQDASNLAIGPYESFGLFGANSSYIGQGGIEPSTIANPDLKWEVSNKFNLGIDFGLFNDRISGTVEVYNDVTTDLFIPVQLSATSGFTSLQMNAGSMRNRGIELQLNTDNLEIEDFRWSTSLNFSYNKNEILDLGQVDQYESGTYLIKEGLPFGSHFVVGWAGVNPANGQPLYTDADGNVTTEFSNANARADFGTYLPPITGGITNTFSYKGLELSVFFSYQLGHTLFNNQSFFLENPGTAYNQSVGMLNMWQQPGDVTDIPLAGYNRQFTSRDLEKGDFLRLRNVMLSYNLPKTLLDKVKIAGAKVHVQAQNLYTWTQFTGFDPEIGNNIAQFQYPMPRTFTAGIDLSF</sequence>
<dbReference type="PROSITE" id="PS52016">
    <property type="entry name" value="TONB_DEPENDENT_REC_3"/>
    <property type="match status" value="1"/>
</dbReference>
<dbReference type="NCBIfam" id="TIGR04057">
    <property type="entry name" value="SusC_RagA_signa"/>
    <property type="match status" value="1"/>
</dbReference>
<dbReference type="Proteomes" id="UP000245535">
    <property type="component" value="Unassembled WGS sequence"/>
</dbReference>
<evidence type="ECO:0000256" key="4">
    <source>
        <dbReference type="ARBA" id="ARBA00022692"/>
    </source>
</evidence>
<keyword evidence="4 7" id="KW-0812">Transmembrane</keyword>
<comment type="subcellular location">
    <subcellularLocation>
        <location evidence="1 7">Cell outer membrane</location>
        <topology evidence="1 7">Multi-pass membrane protein</topology>
    </subcellularLocation>
</comment>
<dbReference type="InterPro" id="IPR039426">
    <property type="entry name" value="TonB-dep_rcpt-like"/>
</dbReference>
<evidence type="ECO:0000259" key="8">
    <source>
        <dbReference type="Pfam" id="PF07715"/>
    </source>
</evidence>
<dbReference type="InterPro" id="IPR008969">
    <property type="entry name" value="CarboxyPept-like_regulatory"/>
</dbReference>
<evidence type="ECO:0000256" key="7">
    <source>
        <dbReference type="PROSITE-ProRule" id="PRU01360"/>
    </source>
</evidence>
<dbReference type="Pfam" id="PF07715">
    <property type="entry name" value="Plug"/>
    <property type="match status" value="1"/>
</dbReference>
<evidence type="ECO:0000256" key="3">
    <source>
        <dbReference type="ARBA" id="ARBA00022452"/>
    </source>
</evidence>
<dbReference type="SUPFAM" id="SSF56935">
    <property type="entry name" value="Porins"/>
    <property type="match status" value="1"/>
</dbReference>
<reference evidence="9 10" key="1">
    <citation type="submission" date="2018-03" db="EMBL/GenBank/DDBJ databases">
        <title>Genomic Encyclopedia of Archaeal and Bacterial Type Strains, Phase II (KMG-II): from individual species to whole genera.</title>
        <authorList>
            <person name="Goeker M."/>
        </authorList>
    </citation>
    <scope>NUCLEOTIDE SEQUENCE [LARGE SCALE GENOMIC DNA]</scope>
    <source>
        <strain evidence="9 10">DSM 28229</strain>
    </source>
</reference>
<feature type="domain" description="TonB-dependent receptor plug" evidence="8">
    <location>
        <begin position="106"/>
        <end position="214"/>
    </location>
</feature>
<dbReference type="InterPro" id="IPR023997">
    <property type="entry name" value="TonB-dep_OMP_SusC/RagA_CS"/>
</dbReference>
<dbReference type="InterPro" id="IPR012910">
    <property type="entry name" value="Plug_dom"/>
</dbReference>
<dbReference type="InterPro" id="IPR036942">
    <property type="entry name" value="Beta-barrel_TonB_sf"/>
</dbReference>
<dbReference type="GO" id="GO:0009279">
    <property type="term" value="C:cell outer membrane"/>
    <property type="evidence" value="ECO:0007669"/>
    <property type="project" value="UniProtKB-SubCell"/>
</dbReference>
<dbReference type="NCBIfam" id="TIGR04056">
    <property type="entry name" value="OMP_RagA_SusC"/>
    <property type="match status" value="1"/>
</dbReference>
<name>A0A315ZHN3_SEDFL</name>
<gene>
    <name evidence="9" type="ORF">BC781_1011429</name>
</gene>
<dbReference type="Pfam" id="PF13715">
    <property type="entry name" value="CarbopepD_reg_2"/>
    <property type="match status" value="1"/>
</dbReference>
<protein>
    <submittedName>
        <fullName evidence="9">TonB-linked SusC/RagA family outer membrane protein</fullName>
    </submittedName>
</protein>
<keyword evidence="10" id="KW-1185">Reference proteome</keyword>
<keyword evidence="6 7" id="KW-0998">Cell outer membrane</keyword>
<comment type="caution">
    <text evidence="9">The sequence shown here is derived from an EMBL/GenBank/DDBJ whole genome shotgun (WGS) entry which is preliminary data.</text>
</comment>
<evidence type="ECO:0000256" key="2">
    <source>
        <dbReference type="ARBA" id="ARBA00022448"/>
    </source>
</evidence>
<dbReference type="AlphaFoldDB" id="A0A315ZHN3"/>
<evidence type="ECO:0000256" key="6">
    <source>
        <dbReference type="ARBA" id="ARBA00023237"/>
    </source>
</evidence>
<evidence type="ECO:0000313" key="9">
    <source>
        <dbReference type="EMBL" id="PWJ45031.1"/>
    </source>
</evidence>
<dbReference type="InterPro" id="IPR037066">
    <property type="entry name" value="Plug_dom_sf"/>
</dbReference>
<evidence type="ECO:0000313" key="10">
    <source>
        <dbReference type="Proteomes" id="UP000245535"/>
    </source>
</evidence>
<keyword evidence="2 7" id="KW-0813">Transport</keyword>
<dbReference type="InterPro" id="IPR023996">
    <property type="entry name" value="TonB-dep_OMP_SusC/RagA"/>
</dbReference>
<dbReference type="EMBL" id="QGDO01000001">
    <property type="protein sequence ID" value="PWJ45031.1"/>
    <property type="molecule type" value="Genomic_DNA"/>
</dbReference>
<accession>A0A315ZHN3</accession>
<dbReference type="SUPFAM" id="SSF49464">
    <property type="entry name" value="Carboxypeptidase regulatory domain-like"/>
    <property type="match status" value="1"/>
</dbReference>
<comment type="similarity">
    <text evidence="7">Belongs to the TonB-dependent receptor family.</text>
</comment>